<sequence>MVFGICCQRERLCKFLYVVQIFILAGMIYYYFQESLRNAAPDHEVAGESSQFYLSRDINCHSKFPSVPEAFRCRWALTVGQEPSAHTSALPPSSLLLMQPSGQTLRPLWGLMDKCYPVTTQRRRGRSGKKQASEAVTPKAMGGLKDAAPEEEPGILSQDEGEVRSLGQEAASPTPAGKEVTEGKEVAGTPGCEGNEKVHTEMAVYPSGRPPDLAPAACSASPIAALGPPAPEDALARLVPGL</sequence>
<dbReference type="Proteomes" id="UP000550707">
    <property type="component" value="Unassembled WGS sequence"/>
</dbReference>
<keyword evidence="4" id="KW-1185">Reference proteome</keyword>
<organism evidence="3 4">
    <name type="scientific">Molossus molossus</name>
    <name type="common">Pallas' mastiff bat</name>
    <name type="synonym">Vespertilio molossus</name>
    <dbReference type="NCBI Taxonomy" id="27622"/>
    <lineage>
        <taxon>Eukaryota</taxon>
        <taxon>Metazoa</taxon>
        <taxon>Chordata</taxon>
        <taxon>Craniata</taxon>
        <taxon>Vertebrata</taxon>
        <taxon>Euteleostomi</taxon>
        <taxon>Mammalia</taxon>
        <taxon>Eutheria</taxon>
        <taxon>Laurasiatheria</taxon>
        <taxon>Chiroptera</taxon>
        <taxon>Yangochiroptera</taxon>
        <taxon>Molossidae</taxon>
        <taxon>Molossus</taxon>
    </lineage>
</organism>
<evidence type="ECO:0000313" key="4">
    <source>
        <dbReference type="Proteomes" id="UP000550707"/>
    </source>
</evidence>
<protein>
    <submittedName>
        <fullName evidence="3">Uncharacterized protein</fullName>
    </submittedName>
</protein>
<dbReference type="InParanoid" id="A0A7J8G063"/>
<evidence type="ECO:0000256" key="1">
    <source>
        <dbReference type="SAM" id="MobiDB-lite"/>
    </source>
</evidence>
<dbReference type="AlphaFoldDB" id="A0A7J8G063"/>
<reference evidence="3 4" key="1">
    <citation type="journal article" date="2020" name="Nature">
        <title>Six reference-quality genomes reveal evolution of bat adaptations.</title>
        <authorList>
            <person name="Jebb D."/>
            <person name="Huang Z."/>
            <person name="Pippel M."/>
            <person name="Hughes G.M."/>
            <person name="Lavrichenko K."/>
            <person name="Devanna P."/>
            <person name="Winkler S."/>
            <person name="Jermiin L.S."/>
            <person name="Skirmuntt E.C."/>
            <person name="Katzourakis A."/>
            <person name="Burkitt-Gray L."/>
            <person name="Ray D.A."/>
            <person name="Sullivan K.A.M."/>
            <person name="Roscito J.G."/>
            <person name="Kirilenko B.M."/>
            <person name="Davalos L.M."/>
            <person name="Corthals A.P."/>
            <person name="Power M.L."/>
            <person name="Jones G."/>
            <person name="Ransome R.D."/>
            <person name="Dechmann D.K.N."/>
            <person name="Locatelli A.G."/>
            <person name="Puechmaille S.J."/>
            <person name="Fedrigo O."/>
            <person name="Jarvis E.D."/>
            <person name="Hiller M."/>
            <person name="Vernes S.C."/>
            <person name="Myers E.W."/>
            <person name="Teeling E.C."/>
        </authorList>
    </citation>
    <scope>NUCLEOTIDE SEQUENCE [LARGE SCALE GENOMIC DNA]</scope>
    <source>
        <strain evidence="3">MMolMol1</strain>
        <tissue evidence="3">Muscle</tissue>
    </source>
</reference>
<keyword evidence="2" id="KW-0472">Membrane</keyword>
<evidence type="ECO:0000313" key="3">
    <source>
        <dbReference type="EMBL" id="KAF6452792.1"/>
    </source>
</evidence>
<dbReference type="EMBL" id="JACASF010000010">
    <property type="protein sequence ID" value="KAF6452792.1"/>
    <property type="molecule type" value="Genomic_DNA"/>
</dbReference>
<keyword evidence="2" id="KW-0812">Transmembrane</keyword>
<feature type="transmembrane region" description="Helical" evidence="2">
    <location>
        <begin position="12"/>
        <end position="32"/>
    </location>
</feature>
<comment type="caution">
    <text evidence="3">The sequence shown here is derived from an EMBL/GenBank/DDBJ whole genome shotgun (WGS) entry which is preliminary data.</text>
</comment>
<gene>
    <name evidence="3" type="ORF">HJG59_008146</name>
</gene>
<name>A0A7J8G063_MOLMO</name>
<accession>A0A7J8G063</accession>
<keyword evidence="2" id="KW-1133">Transmembrane helix</keyword>
<dbReference type="FunCoup" id="A0A7J8G063">
    <property type="interactions" value="1"/>
</dbReference>
<evidence type="ECO:0000256" key="2">
    <source>
        <dbReference type="SAM" id="Phobius"/>
    </source>
</evidence>
<proteinExistence type="predicted"/>
<feature type="region of interest" description="Disordered" evidence="1">
    <location>
        <begin position="120"/>
        <end position="195"/>
    </location>
</feature>